<name>A0A5E7VLS0_PSEFL</name>
<dbReference type="Pfam" id="PF00656">
    <property type="entry name" value="Peptidase_C14"/>
    <property type="match status" value="1"/>
</dbReference>
<protein>
    <recommendedName>
        <fullName evidence="1">Peptidase C14 caspase domain-containing protein</fullName>
    </recommendedName>
</protein>
<dbReference type="Gene3D" id="2.60.40.10">
    <property type="entry name" value="Immunoglobulins"/>
    <property type="match status" value="1"/>
</dbReference>
<organism evidence="2 3">
    <name type="scientific">Pseudomonas fluorescens</name>
    <dbReference type="NCBI Taxonomy" id="294"/>
    <lineage>
        <taxon>Bacteria</taxon>
        <taxon>Pseudomonadati</taxon>
        <taxon>Pseudomonadota</taxon>
        <taxon>Gammaproteobacteria</taxon>
        <taxon>Pseudomonadales</taxon>
        <taxon>Pseudomonadaceae</taxon>
        <taxon>Pseudomonas</taxon>
    </lineage>
</organism>
<dbReference type="GO" id="GO:0006508">
    <property type="term" value="P:proteolysis"/>
    <property type="evidence" value="ECO:0007669"/>
    <property type="project" value="InterPro"/>
</dbReference>
<dbReference type="AlphaFoldDB" id="A0A5E7VLS0"/>
<evidence type="ECO:0000313" key="2">
    <source>
        <dbReference type="EMBL" id="VVQ23663.1"/>
    </source>
</evidence>
<dbReference type="Proteomes" id="UP000381378">
    <property type="component" value="Unassembled WGS sequence"/>
</dbReference>
<gene>
    <name evidence="2" type="ORF">PS928_05581</name>
</gene>
<proteinExistence type="predicted"/>
<dbReference type="RefSeq" id="WP_150787821.1">
    <property type="nucleotide sequence ID" value="NZ_CABVJF010000029.1"/>
</dbReference>
<evidence type="ECO:0000259" key="1">
    <source>
        <dbReference type="Pfam" id="PF00656"/>
    </source>
</evidence>
<dbReference type="SUPFAM" id="SSF52129">
    <property type="entry name" value="Caspase-like"/>
    <property type="match status" value="1"/>
</dbReference>
<dbReference type="EMBL" id="CABVJF010000029">
    <property type="protein sequence ID" value="VVQ23663.1"/>
    <property type="molecule type" value="Genomic_DNA"/>
</dbReference>
<dbReference type="Gene3D" id="3.40.50.1460">
    <property type="match status" value="1"/>
</dbReference>
<dbReference type="OrthoDB" id="9784220at2"/>
<dbReference type="InterPro" id="IPR029030">
    <property type="entry name" value="Caspase-like_dom_sf"/>
</dbReference>
<sequence length="601" mass="67222">MKIFTRWFSTFVIFLFIQVNSHFALAGNIEIERNSVRFFNENRDIWSYGQTQKPTIVNSSHVGTINIEFHANDYVYGSEEYAYALLVFLPKVEIKQGRISLNELPSGTDIYAVQMSSPNDLKTLDEAAAPYSIKIPKPDEQGTYRLYLSGIPIFLKNALDGDPGHKVAFKIDSKKINNMQHIERLESISTIQIDNASNVSAEVNPLRLYLKVNGQYPSKVKVASGLNQKPLVFSWSLYVDKELQNSSPQKPNKKEKVPEENALFRYRLIPDEEWSSWTEMNEVTYAFILRGAHQFQVQAKRRAGTQMTSPTSQYQFNLENEYISKKPPVVSTKSPVGVPELIKSPVAFKELYPESKALLIGIAQFDDKMNFAQLESEKIQADITRMQDALEINGFTVTTLNGARVTRDEIIENLSNIFGSAGQNDRIFVYFSSHGFADPMDASQGYIATTDCDMNKPKLHCLSLGELKGYSDTALSGRQVRQVLFAVDSCFSGLGVVSKSAGVPDLTRLAEPQGAYMITAGMANQKAQIDPGLKMSTFTYYLAEGLTGKADILNNMGLITLGQLYVYVQYKVAEQTSAKQIPMMGRLSGEGEMLFLPLKGK</sequence>
<accession>A0A5E7VLS0</accession>
<reference evidence="2 3" key="1">
    <citation type="submission" date="2019-09" db="EMBL/GenBank/DDBJ databases">
        <authorList>
            <person name="Chandra G."/>
            <person name="Truman W A."/>
        </authorList>
    </citation>
    <scope>NUCLEOTIDE SEQUENCE [LARGE SCALE GENOMIC DNA]</scope>
    <source>
        <strain evidence="2">PS928</strain>
    </source>
</reference>
<feature type="domain" description="Peptidase C14 caspase" evidence="1">
    <location>
        <begin position="356"/>
        <end position="584"/>
    </location>
</feature>
<evidence type="ECO:0000313" key="3">
    <source>
        <dbReference type="Proteomes" id="UP000381378"/>
    </source>
</evidence>
<dbReference type="GO" id="GO:0004197">
    <property type="term" value="F:cysteine-type endopeptidase activity"/>
    <property type="evidence" value="ECO:0007669"/>
    <property type="project" value="InterPro"/>
</dbReference>
<dbReference type="InterPro" id="IPR013783">
    <property type="entry name" value="Ig-like_fold"/>
</dbReference>
<dbReference type="InterPro" id="IPR011600">
    <property type="entry name" value="Pept_C14_caspase"/>
</dbReference>